<gene>
    <name evidence="1" type="ORF">CEXT_565601</name>
</gene>
<keyword evidence="2" id="KW-1185">Reference proteome</keyword>
<organism evidence="1 2">
    <name type="scientific">Caerostris extrusa</name>
    <name type="common">Bark spider</name>
    <name type="synonym">Caerostris bankana</name>
    <dbReference type="NCBI Taxonomy" id="172846"/>
    <lineage>
        <taxon>Eukaryota</taxon>
        <taxon>Metazoa</taxon>
        <taxon>Ecdysozoa</taxon>
        <taxon>Arthropoda</taxon>
        <taxon>Chelicerata</taxon>
        <taxon>Arachnida</taxon>
        <taxon>Araneae</taxon>
        <taxon>Araneomorphae</taxon>
        <taxon>Entelegynae</taxon>
        <taxon>Araneoidea</taxon>
        <taxon>Araneidae</taxon>
        <taxon>Caerostris</taxon>
    </lineage>
</organism>
<comment type="caution">
    <text evidence="1">The sequence shown here is derived from an EMBL/GenBank/DDBJ whole genome shotgun (WGS) entry which is preliminary data.</text>
</comment>
<dbReference type="Proteomes" id="UP001054945">
    <property type="component" value="Unassembled WGS sequence"/>
</dbReference>
<protein>
    <submittedName>
        <fullName evidence="1">Uncharacterized protein</fullName>
    </submittedName>
</protein>
<evidence type="ECO:0000313" key="1">
    <source>
        <dbReference type="EMBL" id="GIY67760.1"/>
    </source>
</evidence>
<proteinExistence type="predicted"/>
<accession>A0AAV4VCR9</accession>
<evidence type="ECO:0000313" key="2">
    <source>
        <dbReference type="Proteomes" id="UP001054945"/>
    </source>
</evidence>
<sequence length="97" mass="11494">MGAKYNPTVLHRIWSIRVQEKSNLNILLSIRSLLRMVMFSKSSKGFQRYTRFYLQEKSTCKLYRTISRNGCQVQSHSITQNSVYSCPREEQHIEHLL</sequence>
<reference evidence="1 2" key="1">
    <citation type="submission" date="2021-06" db="EMBL/GenBank/DDBJ databases">
        <title>Caerostris extrusa draft genome.</title>
        <authorList>
            <person name="Kono N."/>
            <person name="Arakawa K."/>
        </authorList>
    </citation>
    <scope>NUCLEOTIDE SEQUENCE [LARGE SCALE GENOMIC DNA]</scope>
</reference>
<name>A0AAV4VCR9_CAEEX</name>
<dbReference type="AlphaFoldDB" id="A0AAV4VCR9"/>
<dbReference type="EMBL" id="BPLR01014280">
    <property type="protein sequence ID" value="GIY67760.1"/>
    <property type="molecule type" value="Genomic_DNA"/>
</dbReference>